<evidence type="ECO:0000313" key="2">
    <source>
        <dbReference type="Proteomes" id="UP000007947"/>
    </source>
</evidence>
<dbReference type="RefSeq" id="WP_013863942.1">
    <property type="nucleotide sequence ID" value="NC_015635.1"/>
</dbReference>
<dbReference type="HOGENOM" id="CLU_2862827_0_0_11"/>
<keyword evidence="2" id="KW-1185">Reference proteome</keyword>
<name>F5XKK5_MICPN</name>
<sequence>MVMYADAPIIGEPDLLDLDRTEQLVWRGRYGPDDKSVDDLVVDAPPIYLQEQIDLRVLIESLQT</sequence>
<dbReference type="STRING" id="1032480.MLP_30630"/>
<accession>F5XKK5</accession>
<evidence type="ECO:0000313" key="1">
    <source>
        <dbReference type="EMBL" id="BAK36077.1"/>
    </source>
</evidence>
<dbReference type="KEGG" id="mph:MLP_30630"/>
<dbReference type="OrthoDB" id="9773060at2"/>
<reference evidence="1 2" key="1">
    <citation type="submission" date="2011-05" db="EMBL/GenBank/DDBJ databases">
        <title>Whole genome sequence of Microlunatus phosphovorus NM-1.</title>
        <authorList>
            <person name="Hosoyama A."/>
            <person name="Sasaki K."/>
            <person name="Harada T."/>
            <person name="Igarashi R."/>
            <person name="Kawakoshi A."/>
            <person name="Sasagawa M."/>
            <person name="Fukada J."/>
            <person name="Nakamura S."/>
            <person name="Katano Y."/>
            <person name="Hanada S."/>
            <person name="Kamagata Y."/>
            <person name="Nakamura N."/>
            <person name="Yamazaki S."/>
            <person name="Fujita N."/>
        </authorList>
    </citation>
    <scope>NUCLEOTIDE SEQUENCE [LARGE SCALE GENOMIC DNA]</scope>
    <source>
        <strain evidence="2">ATCC 700054 / DSM 10555 / JCM 9379 / NBRC 101784 / NCIMB 13414 / VKM Ac-1990 / NM-1</strain>
    </source>
</reference>
<proteinExistence type="predicted"/>
<protein>
    <submittedName>
        <fullName evidence="1">Uncharacterized protein</fullName>
    </submittedName>
</protein>
<dbReference type="Proteomes" id="UP000007947">
    <property type="component" value="Chromosome"/>
</dbReference>
<organism evidence="1 2">
    <name type="scientific">Microlunatus phosphovorus (strain ATCC 700054 / DSM 10555 / JCM 9379 / NBRC 101784 / NCIMB 13414 / VKM Ac-1990 / NM-1)</name>
    <dbReference type="NCBI Taxonomy" id="1032480"/>
    <lineage>
        <taxon>Bacteria</taxon>
        <taxon>Bacillati</taxon>
        <taxon>Actinomycetota</taxon>
        <taxon>Actinomycetes</taxon>
        <taxon>Propionibacteriales</taxon>
        <taxon>Propionibacteriaceae</taxon>
        <taxon>Microlunatus</taxon>
    </lineage>
</organism>
<dbReference type="AlphaFoldDB" id="F5XKK5"/>
<gene>
    <name evidence="1" type="ordered locus">MLP_30630</name>
</gene>
<dbReference type="EMBL" id="AP012204">
    <property type="protein sequence ID" value="BAK36077.1"/>
    <property type="molecule type" value="Genomic_DNA"/>
</dbReference>